<evidence type="ECO:0008006" key="3">
    <source>
        <dbReference type="Google" id="ProtNLM"/>
    </source>
</evidence>
<dbReference type="Proteomes" id="UP000323569">
    <property type="component" value="Unassembled WGS sequence"/>
</dbReference>
<comment type="caution">
    <text evidence="1">The sequence shown here is derived from an EMBL/GenBank/DDBJ whole genome shotgun (WGS) entry which is preliminary data.</text>
</comment>
<sequence>MTIFQGDIYWIDLGEPQGSEPAYLRPALLGSV</sequence>
<proteinExistence type="predicted"/>
<organism evidence="1 2">
    <name type="scientific">Microcystis aeruginosa NIES-2519</name>
    <dbReference type="NCBI Taxonomy" id="2303981"/>
    <lineage>
        <taxon>Bacteria</taxon>
        <taxon>Bacillati</taxon>
        <taxon>Cyanobacteriota</taxon>
        <taxon>Cyanophyceae</taxon>
        <taxon>Oscillatoriophycideae</taxon>
        <taxon>Chroococcales</taxon>
        <taxon>Microcystaceae</taxon>
        <taxon>Microcystis</taxon>
    </lineage>
</organism>
<dbReference type="RefSeq" id="WP_253852075.1">
    <property type="nucleotide sequence ID" value="NZ_BHVO01000066.1"/>
</dbReference>
<accession>A0A5A5RA42</accession>
<protein>
    <recommendedName>
        <fullName evidence="3">Type II toxin-antitoxin system PemK/MazF family toxin</fullName>
    </recommendedName>
</protein>
<evidence type="ECO:0000313" key="2">
    <source>
        <dbReference type="Proteomes" id="UP000323569"/>
    </source>
</evidence>
<gene>
    <name evidence="1" type="ORF">MiYa_03267</name>
</gene>
<dbReference type="InterPro" id="IPR011067">
    <property type="entry name" value="Plasmid_toxin/cell-grow_inhib"/>
</dbReference>
<name>A0A5A5RA42_MICAE</name>
<reference evidence="1 2" key="1">
    <citation type="submission" date="2018-09" db="EMBL/GenBank/DDBJ databases">
        <title>Evolutionary history of phycoerythrin pigmentation in the water bloom-forming cyanobacterium Microcystis aeruginosa.</title>
        <authorList>
            <person name="Tanabe Y."/>
            <person name="Tanabe Y."/>
            <person name="Yamaguchi H."/>
        </authorList>
    </citation>
    <scope>NUCLEOTIDE SEQUENCE [LARGE SCALE GENOMIC DNA]</scope>
    <source>
        <strain evidence="1 2">NIES-2519</strain>
    </source>
</reference>
<dbReference type="EMBL" id="BHVO01000066">
    <property type="protein sequence ID" value="GCA71725.1"/>
    <property type="molecule type" value="Genomic_DNA"/>
</dbReference>
<dbReference type="SUPFAM" id="SSF50118">
    <property type="entry name" value="Cell growth inhibitor/plasmid maintenance toxic component"/>
    <property type="match status" value="1"/>
</dbReference>
<dbReference type="AlphaFoldDB" id="A0A5A5RA42"/>
<dbReference type="Gene3D" id="2.30.30.110">
    <property type="match status" value="1"/>
</dbReference>
<evidence type="ECO:0000313" key="1">
    <source>
        <dbReference type="EMBL" id="GCA71725.1"/>
    </source>
</evidence>